<evidence type="ECO:0000256" key="1">
    <source>
        <dbReference type="SAM" id="MobiDB-lite"/>
    </source>
</evidence>
<evidence type="ECO:0000313" key="3">
    <source>
        <dbReference type="Proteomes" id="UP000321570"/>
    </source>
</evidence>
<feature type="non-terminal residue" evidence="2">
    <location>
        <position position="258"/>
    </location>
</feature>
<proteinExistence type="predicted"/>
<feature type="non-terminal residue" evidence="2">
    <location>
        <position position="1"/>
    </location>
</feature>
<feature type="compositionally biased region" description="Polar residues" evidence="1">
    <location>
        <begin position="169"/>
        <end position="179"/>
    </location>
</feature>
<dbReference type="AlphaFoldDB" id="A0A564YUK1"/>
<feature type="region of interest" description="Disordered" evidence="1">
    <location>
        <begin position="138"/>
        <end position="179"/>
    </location>
</feature>
<dbReference type="Proteomes" id="UP000321570">
    <property type="component" value="Unassembled WGS sequence"/>
</dbReference>
<keyword evidence="3" id="KW-1185">Reference proteome</keyword>
<accession>A0A564YUK1</accession>
<reference evidence="2 3" key="1">
    <citation type="submission" date="2019-07" db="EMBL/GenBank/DDBJ databases">
        <authorList>
            <person name="Jastrzebski P J."/>
            <person name="Paukszto L."/>
            <person name="Jastrzebski P J."/>
        </authorList>
    </citation>
    <scope>NUCLEOTIDE SEQUENCE [LARGE SCALE GENOMIC DNA]</scope>
    <source>
        <strain evidence="2 3">WMS-il1</strain>
    </source>
</reference>
<gene>
    <name evidence="2" type="ORF">WMSIL1_LOCUS9766</name>
</gene>
<feature type="compositionally biased region" description="Low complexity" evidence="1">
    <location>
        <begin position="145"/>
        <end position="168"/>
    </location>
</feature>
<protein>
    <submittedName>
        <fullName evidence="2">Uncharacterized protein</fullName>
    </submittedName>
</protein>
<dbReference type="EMBL" id="CABIJS010000410">
    <property type="protein sequence ID" value="VUZ50967.1"/>
    <property type="molecule type" value="Genomic_DNA"/>
</dbReference>
<evidence type="ECO:0000313" key="2">
    <source>
        <dbReference type="EMBL" id="VUZ50967.1"/>
    </source>
</evidence>
<organism evidence="2 3">
    <name type="scientific">Hymenolepis diminuta</name>
    <name type="common">Rat tapeworm</name>
    <dbReference type="NCBI Taxonomy" id="6216"/>
    <lineage>
        <taxon>Eukaryota</taxon>
        <taxon>Metazoa</taxon>
        <taxon>Spiralia</taxon>
        <taxon>Lophotrochozoa</taxon>
        <taxon>Platyhelminthes</taxon>
        <taxon>Cestoda</taxon>
        <taxon>Eucestoda</taxon>
        <taxon>Cyclophyllidea</taxon>
        <taxon>Hymenolepididae</taxon>
        <taxon>Hymenolepis</taxon>
    </lineage>
</organism>
<name>A0A564YUK1_HYMDI</name>
<sequence length="258" mass="29148">FFKCIGISKIPPYCTYNTRIFKVLSWLYHKEEVNQRVRTEIEEMFAELKAEIIEPEKDSKICSVVQTSYIGFDGGLNIAGQSLMPRRQESPSQDALIPLQTPTARETVPLDDQTIGHQMEQKMPAKMSQDTAPRFSVHLPTQSTSFPSSNPMQQPSMQSSQFQQPTQSDYQQTPPTNADDNQLREIAMDEITDTLNVQEMLKAFESQRSSSSPQMDPLSFNKAIKFLSDSNAKYLISGAIISSLYEAMKIEQENSTIS</sequence>